<accession>A0A7M7J344</accession>
<comment type="subcellular location">
    <subcellularLocation>
        <location evidence="1">Membrane</location>
        <topology evidence="1">Multi-pass membrane protein</topology>
    </subcellularLocation>
</comment>
<name>A0A7M7J344_VARDE</name>
<feature type="transmembrane region" description="Helical" evidence="7">
    <location>
        <begin position="164"/>
        <end position="182"/>
    </location>
</feature>
<dbReference type="PANTHER" id="PTHR20855">
    <property type="entry name" value="ADIPOR/PROGESTIN RECEPTOR-RELATED"/>
    <property type="match status" value="1"/>
</dbReference>
<evidence type="ECO:0008006" key="10">
    <source>
        <dbReference type="Google" id="ProtNLM"/>
    </source>
</evidence>
<evidence type="ECO:0000313" key="8">
    <source>
        <dbReference type="EnsemblMetazoa" id="XP_022645459"/>
    </source>
</evidence>
<feature type="binding site" evidence="6">
    <location>
        <position position="246"/>
    </location>
    <ligand>
        <name>Zn(2+)</name>
        <dbReference type="ChEBI" id="CHEBI:29105"/>
    </ligand>
</feature>
<proteinExistence type="inferred from homology"/>
<feature type="transmembrane region" description="Helical" evidence="7">
    <location>
        <begin position="219"/>
        <end position="236"/>
    </location>
</feature>
<evidence type="ECO:0000256" key="2">
    <source>
        <dbReference type="ARBA" id="ARBA00007018"/>
    </source>
</evidence>
<dbReference type="GeneID" id="111243730"/>
<organism evidence="8 9">
    <name type="scientific">Varroa destructor</name>
    <name type="common">Honeybee mite</name>
    <dbReference type="NCBI Taxonomy" id="109461"/>
    <lineage>
        <taxon>Eukaryota</taxon>
        <taxon>Metazoa</taxon>
        <taxon>Ecdysozoa</taxon>
        <taxon>Arthropoda</taxon>
        <taxon>Chelicerata</taxon>
        <taxon>Arachnida</taxon>
        <taxon>Acari</taxon>
        <taxon>Parasitiformes</taxon>
        <taxon>Mesostigmata</taxon>
        <taxon>Gamasina</taxon>
        <taxon>Dermanyssoidea</taxon>
        <taxon>Varroidae</taxon>
        <taxon>Varroa</taxon>
    </lineage>
</organism>
<comment type="similarity">
    <text evidence="2">Belongs to the ADIPOR family.</text>
</comment>
<dbReference type="EnsemblMetazoa" id="XM_022789724">
    <property type="protein sequence ID" value="XP_022645459"/>
    <property type="gene ID" value="LOC111243730"/>
</dbReference>
<feature type="transmembrane region" description="Helical" evidence="7">
    <location>
        <begin position="103"/>
        <end position="127"/>
    </location>
</feature>
<dbReference type="RefSeq" id="XP_022645459.1">
    <property type="nucleotide sequence ID" value="XM_022789724.1"/>
</dbReference>
<dbReference type="GO" id="GO:0046872">
    <property type="term" value="F:metal ion binding"/>
    <property type="evidence" value="ECO:0007669"/>
    <property type="project" value="UniProtKB-KW"/>
</dbReference>
<keyword evidence="6" id="KW-0479">Metal-binding</keyword>
<dbReference type="OMA" id="NAWTHLV"/>
<evidence type="ECO:0000256" key="5">
    <source>
        <dbReference type="ARBA" id="ARBA00023136"/>
    </source>
</evidence>
<keyword evidence="4 7" id="KW-1133">Transmembrane helix</keyword>
<keyword evidence="6" id="KW-0862">Zinc</keyword>
<dbReference type="Proteomes" id="UP000594260">
    <property type="component" value="Unplaced"/>
</dbReference>
<reference evidence="8" key="1">
    <citation type="submission" date="2021-01" db="UniProtKB">
        <authorList>
            <consortium name="EnsemblMetazoa"/>
        </authorList>
    </citation>
    <scope>IDENTIFICATION</scope>
</reference>
<feature type="binding site" evidence="6">
    <location>
        <position position="121"/>
    </location>
    <ligand>
        <name>Zn(2+)</name>
        <dbReference type="ChEBI" id="CHEBI:29105"/>
    </ligand>
</feature>
<sequence length="310" mass="35357">MLTGTNDVRSSPVSTKQSVGASERATWPRYFVKHMCCVRERVVREFGHIKWMNAPPRPDEPYVPTEIEHIANVVTHLLAVVPSYKGMWHLLNESESRGQQICAILYGSALIALFLVSTIFHSIFFCGKLQDLKRSLHRLDRSTIYFFIASSYTPWLMLKDFHTLWDRSQIFLIWISCFAGILYQRRYHEKYKTFSVIMYCSIAIFPIATVLNMRPLTGIGELALGGFFYLVGVIFFKLDGRIPLAHAIWHICVDLAALIHFNAIATHLYQQQLQQQQQQQQQQQLAAPVEPAVEGTAALVSVEPPQVTAS</sequence>
<dbReference type="PANTHER" id="PTHR20855:SF3">
    <property type="entry name" value="LD03007P"/>
    <property type="match status" value="1"/>
</dbReference>
<evidence type="ECO:0000256" key="6">
    <source>
        <dbReference type="PIRSR" id="PIRSR604254-1"/>
    </source>
</evidence>
<dbReference type="OrthoDB" id="186812at2759"/>
<dbReference type="InterPro" id="IPR004254">
    <property type="entry name" value="AdipoR/HlyIII-related"/>
</dbReference>
<evidence type="ECO:0000256" key="7">
    <source>
        <dbReference type="SAM" id="Phobius"/>
    </source>
</evidence>
<keyword evidence="9" id="KW-1185">Reference proteome</keyword>
<evidence type="ECO:0000313" key="9">
    <source>
        <dbReference type="Proteomes" id="UP000594260"/>
    </source>
</evidence>
<evidence type="ECO:0000256" key="1">
    <source>
        <dbReference type="ARBA" id="ARBA00004141"/>
    </source>
</evidence>
<dbReference type="GO" id="GO:0016020">
    <property type="term" value="C:membrane"/>
    <property type="evidence" value="ECO:0007669"/>
    <property type="project" value="UniProtKB-SubCell"/>
</dbReference>
<feature type="binding site" evidence="6">
    <location>
        <position position="250"/>
    </location>
    <ligand>
        <name>Zn(2+)</name>
        <dbReference type="ChEBI" id="CHEBI:29105"/>
    </ligand>
</feature>
<evidence type="ECO:0000256" key="4">
    <source>
        <dbReference type="ARBA" id="ARBA00022989"/>
    </source>
</evidence>
<dbReference type="AlphaFoldDB" id="A0A7M7J344"/>
<dbReference type="Pfam" id="PF03006">
    <property type="entry name" value="HlyIII"/>
    <property type="match status" value="1"/>
</dbReference>
<keyword evidence="5 7" id="KW-0472">Membrane</keyword>
<dbReference type="InParanoid" id="A0A7M7J344"/>
<feature type="transmembrane region" description="Helical" evidence="7">
    <location>
        <begin position="194"/>
        <end position="213"/>
    </location>
</feature>
<evidence type="ECO:0000256" key="3">
    <source>
        <dbReference type="ARBA" id="ARBA00022692"/>
    </source>
</evidence>
<protein>
    <recommendedName>
        <fullName evidence="10">Monocyte to macrophage differentiation factor 2</fullName>
    </recommendedName>
</protein>
<keyword evidence="3 7" id="KW-0812">Transmembrane</keyword>
<dbReference type="FunCoup" id="A0A7M7J344">
    <property type="interactions" value="104"/>
</dbReference>
<dbReference type="KEGG" id="vde:111243730"/>